<dbReference type="PIR" id="S08524">
    <property type="entry name" value="S08524"/>
</dbReference>
<dbReference type="InterPro" id="IPR005843">
    <property type="entry name" value="A-D-PHexomutase_C"/>
</dbReference>
<reference evidence="2" key="1">
    <citation type="submission" date="1989-05" db="EMBL/GenBank/DDBJ databases">
        <authorList>
            <person name="Ostergaard L."/>
        </authorList>
    </citation>
    <scope>NUCLEOTIDE SEQUENCE</scope>
    <source>
        <strain evidence="2">Type strain: Marburg</strain>
    </source>
</reference>
<feature type="non-terminal residue" evidence="2">
    <location>
        <position position="1"/>
    </location>
</feature>
<dbReference type="Gene3D" id="3.40.50.2000">
    <property type="entry name" value="Glycogen Phosphorylase B"/>
    <property type="match status" value="1"/>
</dbReference>
<dbReference type="AlphaFoldDB" id="Q50805"/>
<dbReference type="Gene3D" id="3.30.310.50">
    <property type="entry name" value="Alpha-D-phosphohexomutase, C-terminal domain"/>
    <property type="match status" value="1"/>
</dbReference>
<dbReference type="Pfam" id="PF00408">
    <property type="entry name" value="PGM_PMM_IV"/>
    <property type="match status" value="1"/>
</dbReference>
<gene>
    <name evidence="2" type="primary">ORF 4</name>
    <name evidence="2" type="synonym">incompl.</name>
</gene>
<protein>
    <submittedName>
        <fullName evidence="2">ORF 4 protein ( incompl.protein )</fullName>
    </submittedName>
</protein>
<organism evidence="2">
    <name type="scientific">Methanothermobacter marburgensis</name>
    <dbReference type="NCBI Taxonomy" id="145263"/>
    <lineage>
        <taxon>Archaea</taxon>
        <taxon>Methanobacteriati</taxon>
        <taxon>Methanobacteriota</taxon>
        <taxon>Methanomada group</taxon>
        <taxon>Methanobacteria</taxon>
        <taxon>Methanobacteriales</taxon>
        <taxon>Methanobacteriaceae</taxon>
        <taxon>Methanothermobacter</taxon>
    </lineage>
</organism>
<dbReference type="GO" id="GO:0005992">
    <property type="term" value="P:trehalose biosynthetic process"/>
    <property type="evidence" value="ECO:0007669"/>
    <property type="project" value="InterPro"/>
</dbReference>
<reference evidence="2" key="2">
    <citation type="journal article" date="1994" name="Gene">
        <title>Analysis of the otsBA operon for osmoregulatory trehalose synthesis in Escherichia coli and homology of the OtsA and OtsB proteins to the yeast trehalose-6-phosphate synthase/phosphatase complex.</title>
        <authorList>
            <person name="Kaasen I."/>
            <person name="McDougall J."/>
            <person name="Strom A.R."/>
        </authorList>
    </citation>
    <scope>NUCLEOTIDE SEQUENCE</scope>
    <source>
        <strain evidence="2">Type strain: Marburg</strain>
    </source>
</reference>
<accession>Q50805</accession>
<evidence type="ECO:0000259" key="1">
    <source>
        <dbReference type="Pfam" id="PF00408"/>
    </source>
</evidence>
<dbReference type="InterPro" id="IPR001830">
    <property type="entry name" value="Glyco_trans_20"/>
</dbReference>
<dbReference type="SUPFAM" id="SSF53756">
    <property type="entry name" value="UDP-Glycosyltransferase/glycogen phosphorylase"/>
    <property type="match status" value="1"/>
</dbReference>
<dbReference type="EMBL" id="X15364">
    <property type="protein sequence ID" value="CAA33425.1"/>
    <property type="molecule type" value="Genomic_DNA"/>
</dbReference>
<dbReference type="InterPro" id="IPR036900">
    <property type="entry name" value="A-D-PHexomutase_C_sf"/>
</dbReference>
<dbReference type="GO" id="GO:0016868">
    <property type="term" value="F:intramolecular phosphotransferase activity"/>
    <property type="evidence" value="ECO:0007669"/>
    <property type="project" value="InterPro"/>
</dbReference>
<feature type="domain" description="Alpha-D-phosphohexomutase C-terminal" evidence="1">
    <location>
        <begin position="9"/>
        <end position="58"/>
    </location>
</feature>
<dbReference type="Pfam" id="PF00982">
    <property type="entry name" value="Glyco_transf_20"/>
    <property type="match status" value="1"/>
</dbReference>
<proteinExistence type="predicted"/>
<dbReference type="SUPFAM" id="SSF55957">
    <property type="entry name" value="Phosphoglucomutase, C-terminal domain"/>
    <property type="match status" value="1"/>
</dbReference>
<sequence>EFKDSVIERLAEHFGDKKIELIDGIRVEESSGVVLIRPSRFEPLIRVYIESESSEETQKKSRHIMNLLKSKMMIFMMSKLQEHSMKFLEDKNPVIVSNRGPVEFFREGGKIVMKRGAGGLVSTLLPVVERFSGVWVSSAMTLEDAEVAAGYPENRVPLPEDNPRFTVSFVIVDRERYESYYSVISNPLLWFVQHYMWNTPYAPEIDDKIYTAWDEGYVHVKENLQIGLYLKLKETKRIL</sequence>
<name>Q50805_9EURY</name>
<evidence type="ECO:0000313" key="2">
    <source>
        <dbReference type="EMBL" id="CAA33425.1"/>
    </source>
</evidence>